<feature type="compositionally biased region" description="Polar residues" evidence="4">
    <location>
        <begin position="616"/>
        <end position="630"/>
    </location>
</feature>
<dbReference type="SUPFAM" id="SSF103657">
    <property type="entry name" value="BAR/IMD domain-like"/>
    <property type="match status" value="1"/>
</dbReference>
<feature type="coiled-coil region" evidence="3">
    <location>
        <begin position="504"/>
        <end position="550"/>
    </location>
</feature>
<dbReference type="Gene3D" id="1.20.1270.60">
    <property type="entry name" value="Arfaptin homology (AH) domain/BAR domain"/>
    <property type="match status" value="1"/>
</dbReference>
<dbReference type="Proteomes" id="UP001437256">
    <property type="component" value="Unassembled WGS sequence"/>
</dbReference>
<feature type="compositionally biased region" description="Polar residues" evidence="4">
    <location>
        <begin position="740"/>
        <end position="752"/>
    </location>
</feature>
<feature type="compositionally biased region" description="Pro residues" evidence="4">
    <location>
        <begin position="862"/>
        <end position="874"/>
    </location>
</feature>
<dbReference type="InterPro" id="IPR004148">
    <property type="entry name" value="BAR_dom"/>
</dbReference>
<sequence length="1080" mass="120465">MYQSLLEMERKLDWTMTRKRVEIQDTLARGPTTTRTLRMFLSHTVSGQHWQQQEDSSAGGEVNIPAWQLKIEGRVLELPNQRGKDKIPPRKFSTLIKRLVIELDRDPKLYPESNIVEWPRATGSHNPVMDGFTVRRTGDTPTNIRVVLYLDHYPEQFKIAPELAELLGIKEESRLGAVQALWAYIKLNHLQDKADKRIIHLNDPLRHLFSTMGHVPETLPFVKLPELVSRFLIAPEPILLNYMIDPSVPPNGMQMWDVEVKMEDAAAKSRMQNVVIHPNKEAVAALGKMDEEIGMLAQSLSNSHLKRTFLQSFANDPAGFVQMWLESQSRDLEVVLGSGPSEGMTVRQEELRRSEFFRLPWVEEWAGEVISSREKTVLSEEFQELERDVELRRSGNERLYFACDAYHHSLKKKKDCLALDDPEKLLPIDILGIVMITHGEECGESTLGTSLVKLGRAHCKVATLQEGYALTFRDTYMSSIEKFGDEIKEYDQMRKKLDSRRLSYDAALSKAEKLKTSKKDKEKKEAEDEMEKAQARYEEAMEDVRAHMDHIQAYEIDQMRELTALLDVELDFVEKYAEVLREVKKEWPSISSVRPATRTNGILKSKEKGRKASVKRATSTTRSTGHSTAVESADEDDEDETRSAVSRPSSRRSSVAHHRSDSFSTNKSRSRPSSRASRKRADSTVDQDKADKASTKRMSMAGFMGSFSGRGKKKFANLDDDEESVRGDIQNEEGGDMTASPVQSHKSFTSSKGGRPRTHSKSKSEQYSGSASGTGSPGFLSKLQSHMKDSNKEKERERVKEWDRDNEREEEKKMVRALHDFSGSSDELSFKTGDEIVVVNEVLDGWWMGELRGRRGLFPVPYTEPVPAKPPLPVRPDLGGSHGGSNAGTKPKSKGSLSDSDDGGYRSSEVEDSEVYGSRPLAPDHSPFFGGSGSLPDSASFRSSLAENDSPIGGSFLKPSLSNNSRAIGNTSTTSTNSVTSSASSSPPIPYTPYNKQETTPKKVPPPPPPRRSTGNLLSVATPPIPPRRPGPTRTQSSSGSLPQYFPSTGSMSSHDGGYDVSPFDSATELSGTAKKSSPF</sequence>
<dbReference type="InterPro" id="IPR027267">
    <property type="entry name" value="AH/BAR_dom_sf"/>
</dbReference>
<evidence type="ECO:0000313" key="8">
    <source>
        <dbReference type="EMBL" id="KAL0059797.1"/>
    </source>
</evidence>
<dbReference type="PANTHER" id="PTHR13844">
    <property type="entry name" value="SWI/SNF-RELATED MATRIX-ASSOCIATED ACTIN-DEPENDENT REGULATOR OF CHROMATIN SUBFAMILY D"/>
    <property type="match status" value="1"/>
</dbReference>
<dbReference type="EMBL" id="JBBXMP010000206">
    <property type="protein sequence ID" value="KAL0059797.1"/>
    <property type="molecule type" value="Genomic_DNA"/>
</dbReference>
<evidence type="ECO:0000259" key="6">
    <source>
        <dbReference type="PROSITE" id="PS51021"/>
    </source>
</evidence>
<feature type="domain" description="SH3" evidence="5">
    <location>
        <begin position="810"/>
        <end position="868"/>
    </location>
</feature>
<evidence type="ECO:0000256" key="4">
    <source>
        <dbReference type="SAM" id="MobiDB-lite"/>
    </source>
</evidence>
<feature type="compositionally biased region" description="Low complexity" evidence="4">
    <location>
        <begin position="971"/>
        <end position="986"/>
    </location>
</feature>
<keyword evidence="3" id="KW-0175">Coiled coil</keyword>
<dbReference type="PROSITE" id="PS51021">
    <property type="entry name" value="BAR"/>
    <property type="match status" value="1"/>
</dbReference>
<feature type="compositionally biased region" description="Polar residues" evidence="4">
    <location>
        <begin position="960"/>
        <end position="970"/>
    </location>
</feature>
<keyword evidence="8" id="KW-0808">Transferase</keyword>
<dbReference type="Gene3D" id="2.30.30.40">
    <property type="entry name" value="SH3 Domains"/>
    <property type="match status" value="1"/>
</dbReference>
<reference evidence="8 9" key="1">
    <citation type="submission" date="2024-05" db="EMBL/GenBank/DDBJ databases">
        <title>A draft genome resource for the thread blight pathogen Marasmius tenuissimus strain MS-2.</title>
        <authorList>
            <person name="Yulfo-Soto G.E."/>
            <person name="Baruah I.K."/>
            <person name="Amoako-Attah I."/>
            <person name="Bukari Y."/>
            <person name="Meinhardt L.W."/>
            <person name="Bailey B.A."/>
            <person name="Cohen S.P."/>
        </authorList>
    </citation>
    <scope>NUCLEOTIDE SEQUENCE [LARGE SCALE GENOMIC DNA]</scope>
    <source>
        <strain evidence="8 9">MS-2</strain>
    </source>
</reference>
<evidence type="ECO:0000259" key="5">
    <source>
        <dbReference type="PROSITE" id="PS50002"/>
    </source>
</evidence>
<evidence type="ECO:0000256" key="1">
    <source>
        <dbReference type="ARBA" id="ARBA00022443"/>
    </source>
</evidence>
<dbReference type="Gene3D" id="1.10.245.10">
    <property type="entry name" value="SWIB/MDM2 domain"/>
    <property type="match status" value="1"/>
</dbReference>
<dbReference type="EC" id="2.7.11.1" evidence="8"/>
<dbReference type="Pfam" id="PF03114">
    <property type="entry name" value="BAR"/>
    <property type="match status" value="1"/>
</dbReference>
<keyword evidence="9" id="KW-1185">Reference proteome</keyword>
<dbReference type="InterPro" id="IPR001452">
    <property type="entry name" value="SH3_domain"/>
</dbReference>
<dbReference type="PROSITE" id="PS51925">
    <property type="entry name" value="SWIB_MDM2"/>
    <property type="match status" value="1"/>
</dbReference>
<accession>A0ABR2ZEX4</accession>
<feature type="compositionally biased region" description="Polar residues" evidence="4">
    <location>
        <begin position="1036"/>
        <end position="1054"/>
    </location>
</feature>
<dbReference type="GO" id="GO:0004674">
    <property type="term" value="F:protein serine/threonine kinase activity"/>
    <property type="evidence" value="ECO:0007669"/>
    <property type="project" value="UniProtKB-EC"/>
</dbReference>
<feature type="region of interest" description="Disordered" evidence="4">
    <location>
        <begin position="598"/>
        <end position="812"/>
    </location>
</feature>
<dbReference type="InterPro" id="IPR019835">
    <property type="entry name" value="SWIB_domain"/>
</dbReference>
<organism evidence="8 9">
    <name type="scientific">Marasmius tenuissimus</name>
    <dbReference type="NCBI Taxonomy" id="585030"/>
    <lineage>
        <taxon>Eukaryota</taxon>
        <taxon>Fungi</taxon>
        <taxon>Dikarya</taxon>
        <taxon>Basidiomycota</taxon>
        <taxon>Agaricomycotina</taxon>
        <taxon>Agaricomycetes</taxon>
        <taxon>Agaricomycetidae</taxon>
        <taxon>Agaricales</taxon>
        <taxon>Marasmiineae</taxon>
        <taxon>Marasmiaceae</taxon>
        <taxon>Marasmius</taxon>
    </lineage>
</organism>
<feature type="domain" description="BAR" evidence="6">
    <location>
        <begin position="367"/>
        <end position="596"/>
    </location>
</feature>
<feature type="domain" description="DM2" evidence="7">
    <location>
        <begin position="152"/>
        <end position="234"/>
    </location>
</feature>
<keyword evidence="1 2" id="KW-0728">SH3 domain</keyword>
<comment type="caution">
    <text evidence="8">The sequence shown here is derived from an EMBL/GenBank/DDBJ whole genome shotgun (WGS) entry which is preliminary data.</text>
</comment>
<feature type="compositionally biased region" description="Low complexity" evidence="4">
    <location>
        <begin position="643"/>
        <end position="653"/>
    </location>
</feature>
<feature type="compositionally biased region" description="Polar residues" evidence="4">
    <location>
        <begin position="765"/>
        <end position="774"/>
    </location>
</feature>
<proteinExistence type="predicted"/>
<feature type="compositionally biased region" description="Basic and acidic residues" evidence="4">
    <location>
        <begin position="786"/>
        <end position="812"/>
    </location>
</feature>
<evidence type="ECO:0000313" key="9">
    <source>
        <dbReference type="Proteomes" id="UP001437256"/>
    </source>
</evidence>
<dbReference type="Pfam" id="PF00018">
    <property type="entry name" value="SH3_1"/>
    <property type="match status" value="1"/>
</dbReference>
<dbReference type="SMART" id="SM00151">
    <property type="entry name" value="SWIB"/>
    <property type="match status" value="1"/>
</dbReference>
<dbReference type="PRINTS" id="PR00452">
    <property type="entry name" value="SH3DOMAIN"/>
</dbReference>
<dbReference type="InterPro" id="IPR003121">
    <property type="entry name" value="SWIB_MDM2_domain"/>
</dbReference>
<dbReference type="InterPro" id="IPR036028">
    <property type="entry name" value="SH3-like_dom_sf"/>
</dbReference>
<evidence type="ECO:0000259" key="7">
    <source>
        <dbReference type="PROSITE" id="PS51925"/>
    </source>
</evidence>
<dbReference type="CDD" id="cd00174">
    <property type="entry name" value="SH3"/>
    <property type="match status" value="1"/>
</dbReference>
<dbReference type="SMART" id="SM00326">
    <property type="entry name" value="SH3"/>
    <property type="match status" value="1"/>
</dbReference>
<feature type="compositionally biased region" description="Basic residues" evidence="4">
    <location>
        <begin position="668"/>
        <end position="678"/>
    </location>
</feature>
<feature type="compositionally biased region" description="Basic and acidic residues" evidence="4">
    <location>
        <begin position="679"/>
        <end position="694"/>
    </location>
</feature>
<dbReference type="SMART" id="SM00721">
    <property type="entry name" value="BAR"/>
    <property type="match status" value="1"/>
</dbReference>
<dbReference type="PROSITE" id="PS50002">
    <property type="entry name" value="SH3"/>
    <property type="match status" value="1"/>
</dbReference>
<feature type="compositionally biased region" description="Polar residues" evidence="4">
    <location>
        <begin position="935"/>
        <end position="947"/>
    </location>
</feature>
<evidence type="ECO:0000256" key="2">
    <source>
        <dbReference type="PROSITE-ProRule" id="PRU00192"/>
    </source>
</evidence>
<dbReference type="SUPFAM" id="SSF47592">
    <property type="entry name" value="SWIB/MDM2 domain"/>
    <property type="match status" value="1"/>
</dbReference>
<name>A0ABR2ZEX4_9AGAR</name>
<gene>
    <name evidence="8" type="primary">ssr3</name>
    <name evidence="8" type="ORF">AAF712_013438</name>
</gene>
<feature type="region of interest" description="Disordered" evidence="4">
    <location>
        <begin position="857"/>
        <end position="1080"/>
    </location>
</feature>
<dbReference type="InterPro" id="IPR036885">
    <property type="entry name" value="SWIB_MDM2_dom_sf"/>
</dbReference>
<evidence type="ECO:0000256" key="3">
    <source>
        <dbReference type="SAM" id="Coils"/>
    </source>
</evidence>
<dbReference type="SUPFAM" id="SSF50044">
    <property type="entry name" value="SH3-domain"/>
    <property type="match status" value="1"/>
</dbReference>
<protein>
    <submittedName>
        <fullName evidence="8">SWI/SNF and RSC complex subunit Ssr3</fullName>
        <ecNumber evidence="8">2.7.11.1</ecNumber>
    </submittedName>
</protein>
<dbReference type="Pfam" id="PF02201">
    <property type="entry name" value="SWIB"/>
    <property type="match status" value="1"/>
</dbReference>
<feature type="compositionally biased region" description="Polar residues" evidence="4">
    <location>
        <begin position="1068"/>
        <end position="1080"/>
    </location>
</feature>
<dbReference type="CDD" id="cd10568">
    <property type="entry name" value="SWIB_like"/>
    <property type="match status" value="1"/>
</dbReference>